<dbReference type="SUPFAM" id="SSF51735">
    <property type="entry name" value="NAD(P)-binding Rossmann-fold domains"/>
    <property type="match status" value="1"/>
</dbReference>
<dbReference type="PANTHER" id="PTHR48079">
    <property type="entry name" value="PROTEIN YEEZ"/>
    <property type="match status" value="1"/>
</dbReference>
<dbReference type="InterPro" id="IPR001509">
    <property type="entry name" value="Epimerase_deHydtase"/>
</dbReference>
<keyword evidence="3" id="KW-1185">Reference proteome</keyword>
<name>A0A494XWC3_9BURK</name>
<accession>A0A494XWC3</accession>
<dbReference type="OrthoDB" id="9787292at2"/>
<dbReference type="Gene3D" id="3.40.50.720">
    <property type="entry name" value="NAD(P)-binding Rossmann-like Domain"/>
    <property type="match status" value="1"/>
</dbReference>
<dbReference type="GO" id="GO:0004029">
    <property type="term" value="F:aldehyde dehydrogenase (NAD+) activity"/>
    <property type="evidence" value="ECO:0007669"/>
    <property type="project" value="TreeGrafter"/>
</dbReference>
<dbReference type="EMBL" id="RBZU01000008">
    <property type="protein sequence ID" value="RKP51893.1"/>
    <property type="molecule type" value="Genomic_DNA"/>
</dbReference>
<dbReference type="Proteomes" id="UP000270342">
    <property type="component" value="Unassembled WGS sequence"/>
</dbReference>
<organism evidence="2 3">
    <name type="scientific">Pararobbsia silviterrae</name>
    <dbReference type="NCBI Taxonomy" id="1792498"/>
    <lineage>
        <taxon>Bacteria</taxon>
        <taxon>Pseudomonadati</taxon>
        <taxon>Pseudomonadota</taxon>
        <taxon>Betaproteobacteria</taxon>
        <taxon>Burkholderiales</taxon>
        <taxon>Burkholderiaceae</taxon>
        <taxon>Pararobbsia</taxon>
    </lineage>
</organism>
<gene>
    <name evidence="2" type="ORF">D7S86_18270</name>
</gene>
<dbReference type="PANTHER" id="PTHR48079:SF6">
    <property type="entry name" value="NAD(P)-BINDING DOMAIN-CONTAINING PROTEIN-RELATED"/>
    <property type="match status" value="1"/>
</dbReference>
<dbReference type="GO" id="GO:0005737">
    <property type="term" value="C:cytoplasm"/>
    <property type="evidence" value="ECO:0007669"/>
    <property type="project" value="TreeGrafter"/>
</dbReference>
<sequence>MHTSDIKTVFVTGITGYIGGTIAVRLKQRGYAVVGLARTDADIARLAERGFESIQGTLQDDRALETAIASSDAVIHTADSDDPAVVDTFVSLLKGTGKTFIYTSGSAIVANWDRPDTADFVYTEEFPVDTGTLMGQRVLINNAVQRAALLNVRSIVIVPSMVYGAGLLLNTHSKQLPELFRTAKARGAAVYVGSGAHCWSNVHVEDLADLYVAALEKARPGTTFFAENGIASFKAIADAIHATLGLDGQAQSLSAAQAAECWGEMMANIAFGSNCRLSADKARAVLGWTPVHTNVLDAIRTMR</sequence>
<dbReference type="InterPro" id="IPR036291">
    <property type="entry name" value="NAD(P)-bd_dom_sf"/>
</dbReference>
<dbReference type="AlphaFoldDB" id="A0A494XWC3"/>
<dbReference type="RefSeq" id="WP_121088296.1">
    <property type="nucleotide sequence ID" value="NZ_RBZU01000008.1"/>
</dbReference>
<dbReference type="InterPro" id="IPR051783">
    <property type="entry name" value="NAD(P)-dependent_oxidoreduct"/>
</dbReference>
<evidence type="ECO:0000259" key="1">
    <source>
        <dbReference type="Pfam" id="PF01370"/>
    </source>
</evidence>
<evidence type="ECO:0000313" key="2">
    <source>
        <dbReference type="EMBL" id="RKP51893.1"/>
    </source>
</evidence>
<feature type="domain" description="NAD-dependent epimerase/dehydratase" evidence="1">
    <location>
        <begin position="9"/>
        <end position="220"/>
    </location>
</feature>
<reference evidence="2 3" key="1">
    <citation type="submission" date="2018-10" db="EMBL/GenBank/DDBJ databases">
        <title>Robbsia sp. DHC34, isolated from soil.</title>
        <authorList>
            <person name="Gao Z.-H."/>
            <person name="Qiu L.-H."/>
        </authorList>
    </citation>
    <scope>NUCLEOTIDE SEQUENCE [LARGE SCALE GENOMIC DNA]</scope>
    <source>
        <strain evidence="2 3">DHC34</strain>
    </source>
</reference>
<protein>
    <submittedName>
        <fullName evidence="2">NAD-dependent epimerase/dehydratase family protein</fullName>
    </submittedName>
</protein>
<proteinExistence type="predicted"/>
<dbReference type="Pfam" id="PF01370">
    <property type="entry name" value="Epimerase"/>
    <property type="match status" value="1"/>
</dbReference>
<comment type="caution">
    <text evidence="2">The sequence shown here is derived from an EMBL/GenBank/DDBJ whole genome shotgun (WGS) entry which is preliminary data.</text>
</comment>
<evidence type="ECO:0000313" key="3">
    <source>
        <dbReference type="Proteomes" id="UP000270342"/>
    </source>
</evidence>